<proteinExistence type="predicted"/>
<dbReference type="OrthoDB" id="5946976at2759"/>
<comment type="caution">
    <text evidence="1">The sequence shown here is derived from an EMBL/GenBank/DDBJ whole genome shotgun (WGS) entry which is preliminary data.</text>
</comment>
<sequence>MQAFVEYYQGRQTKEAQSDGQTSDTLFGLASCLKAFLVTSIGLPMHDFANGHNVMPLLPTLPDLIETPR</sequence>
<keyword evidence="2" id="KW-1185">Reference proteome</keyword>
<dbReference type="EMBL" id="LUGG01000005">
    <property type="protein sequence ID" value="OBZ75020.1"/>
    <property type="molecule type" value="Genomic_DNA"/>
</dbReference>
<dbReference type="AlphaFoldDB" id="A0A1C7MDR1"/>
<protein>
    <submittedName>
        <fullName evidence="1">Uncharacterized protein</fullName>
    </submittedName>
</protein>
<name>A0A1C7MDR1_GRIFR</name>
<evidence type="ECO:0000313" key="2">
    <source>
        <dbReference type="Proteomes" id="UP000092993"/>
    </source>
</evidence>
<reference evidence="1 2" key="1">
    <citation type="submission" date="2016-03" db="EMBL/GenBank/DDBJ databases">
        <title>Whole genome sequencing of Grifola frondosa 9006-11.</title>
        <authorList>
            <person name="Min B."/>
            <person name="Park H."/>
            <person name="Kim J.-G."/>
            <person name="Cho H."/>
            <person name="Oh Y.-L."/>
            <person name="Kong W.-S."/>
            <person name="Choi I.-G."/>
        </authorList>
    </citation>
    <scope>NUCLEOTIDE SEQUENCE [LARGE SCALE GENOMIC DNA]</scope>
    <source>
        <strain evidence="1 2">9006-11</strain>
    </source>
</reference>
<dbReference type="STRING" id="5627.A0A1C7MDR1"/>
<evidence type="ECO:0000313" key="1">
    <source>
        <dbReference type="EMBL" id="OBZ75020.1"/>
    </source>
</evidence>
<organism evidence="1 2">
    <name type="scientific">Grifola frondosa</name>
    <name type="common">Maitake</name>
    <name type="synonym">Polyporus frondosus</name>
    <dbReference type="NCBI Taxonomy" id="5627"/>
    <lineage>
        <taxon>Eukaryota</taxon>
        <taxon>Fungi</taxon>
        <taxon>Dikarya</taxon>
        <taxon>Basidiomycota</taxon>
        <taxon>Agaricomycotina</taxon>
        <taxon>Agaricomycetes</taxon>
        <taxon>Polyporales</taxon>
        <taxon>Grifolaceae</taxon>
        <taxon>Grifola</taxon>
    </lineage>
</organism>
<accession>A0A1C7MDR1</accession>
<dbReference type="Proteomes" id="UP000092993">
    <property type="component" value="Unassembled WGS sequence"/>
</dbReference>
<gene>
    <name evidence="1" type="ORF">A0H81_05175</name>
</gene>